<dbReference type="EMBL" id="CP019655">
    <property type="protein sequence ID" value="AVF26640.1"/>
    <property type="molecule type" value="Genomic_DNA"/>
</dbReference>
<protein>
    <submittedName>
        <fullName evidence="1">Uncharacterized protein</fullName>
    </submittedName>
</protein>
<sequence>MNNNFVHYAMPMYSYDHGEYFRQMYEWHMKMQHYQEQLRNYHISRAEQFQKMLREREKTVETSKDGPAA</sequence>
<evidence type="ECO:0000313" key="1">
    <source>
        <dbReference type="EMBL" id="AVF26640.1"/>
    </source>
</evidence>
<dbReference type="Proteomes" id="UP000239833">
    <property type="component" value="Chromosome"/>
</dbReference>
<evidence type="ECO:0000313" key="2">
    <source>
        <dbReference type="Proteomes" id="UP000239833"/>
    </source>
</evidence>
<proteinExistence type="predicted"/>
<dbReference type="AlphaFoldDB" id="A0A2L1U135"/>
<accession>A0A2L1U135</accession>
<gene>
    <name evidence="1" type="ORF">ERICIII_02490</name>
</gene>
<name>A0A2L1U135_9BACL</name>
<organism evidence="1 2">
    <name type="scientific">Paenibacillus larvae subsp. larvae</name>
    <dbReference type="NCBI Taxonomy" id="147375"/>
    <lineage>
        <taxon>Bacteria</taxon>
        <taxon>Bacillati</taxon>
        <taxon>Bacillota</taxon>
        <taxon>Bacilli</taxon>
        <taxon>Bacillales</taxon>
        <taxon>Paenibacillaceae</taxon>
        <taxon>Paenibacillus</taxon>
    </lineage>
</organism>
<reference evidence="2" key="1">
    <citation type="submission" date="2017-02" db="EMBL/GenBank/DDBJ databases">
        <title>Delineation of Paenibacillus larvae strains originating from foulbrood outbreaks.</title>
        <authorList>
            <person name="Beims H."/>
            <person name="Bunk B."/>
            <person name="Sproeer C."/>
            <person name="Mohr K.I."/>
            <person name="Pradella S."/>
            <person name="Guenther G."/>
            <person name="Rohde M."/>
            <person name="von der Ohe W."/>
            <person name="Steinert M."/>
        </authorList>
    </citation>
    <scope>NUCLEOTIDE SEQUENCE [LARGE SCALE GENOMIC DNA]</scope>
    <source>
        <strain evidence="2">Eric_III</strain>
    </source>
</reference>
<dbReference type="GeneID" id="64219153"/>
<dbReference type="RefSeq" id="WP_230460688.1">
    <property type="nucleotide sequence ID" value="NZ_CP019655.1"/>
</dbReference>